<dbReference type="OMA" id="AEILMFV"/>
<dbReference type="PANTHER" id="PTHR13531">
    <property type="entry name" value="GEO07735P1-RELATED-RELATED"/>
    <property type="match status" value="1"/>
</dbReference>
<comment type="subcellular location">
    <subcellularLocation>
        <location evidence="1">Membrane</location>
        <topology evidence="1">Multi-pass membrane protein</topology>
    </subcellularLocation>
</comment>
<evidence type="ECO:0008006" key="8">
    <source>
        <dbReference type="Google" id="ProtNLM"/>
    </source>
</evidence>
<sequence length="146" mass="16619">MPPKTELPKKSNPSLAYEVLIYLNSFYFGMFASCELGMGVLKAINLEYAQNPLIQDSAVLVSLCVLESLRCVMGRRGRLINKDWPVVTSIFLTIPCCMGVIYLLTLQTYKLRLEYCLCTLLLLLYLTELYYALAFVFSLCKPVTYD</sequence>
<dbReference type="HOGENOM" id="CLU_135948_1_0_1"/>
<keyword evidence="3 5" id="KW-1133">Transmembrane helix</keyword>
<dbReference type="Pfam" id="PF09799">
    <property type="entry name" value="Transmemb_17"/>
    <property type="match status" value="1"/>
</dbReference>
<organism evidence="6 7">
    <name type="scientific">Megaselia scalaris</name>
    <name type="common">Humpbacked fly</name>
    <name type="synonym">Phora scalaris</name>
    <dbReference type="NCBI Taxonomy" id="36166"/>
    <lineage>
        <taxon>Eukaryota</taxon>
        <taxon>Metazoa</taxon>
        <taxon>Ecdysozoa</taxon>
        <taxon>Arthropoda</taxon>
        <taxon>Hexapoda</taxon>
        <taxon>Insecta</taxon>
        <taxon>Pterygota</taxon>
        <taxon>Neoptera</taxon>
        <taxon>Endopterygota</taxon>
        <taxon>Diptera</taxon>
        <taxon>Brachycera</taxon>
        <taxon>Muscomorpha</taxon>
        <taxon>Platypezoidea</taxon>
        <taxon>Phoridae</taxon>
        <taxon>Megaseliini</taxon>
        <taxon>Megaselia</taxon>
    </lineage>
</organism>
<keyword evidence="7" id="KW-1185">Reference proteome</keyword>
<dbReference type="Proteomes" id="UP000015102">
    <property type="component" value="Unassembled WGS sequence"/>
</dbReference>
<accession>T1GN24</accession>
<dbReference type="EMBL" id="CAQQ02191269">
    <property type="status" value="NOT_ANNOTATED_CDS"/>
    <property type="molecule type" value="Genomic_DNA"/>
</dbReference>
<evidence type="ECO:0000313" key="6">
    <source>
        <dbReference type="EnsemblMetazoa" id="MESCA004963-PA"/>
    </source>
</evidence>
<dbReference type="PROSITE" id="PS51257">
    <property type="entry name" value="PROKAR_LIPOPROTEIN"/>
    <property type="match status" value="1"/>
</dbReference>
<dbReference type="AlphaFoldDB" id="T1GN24"/>
<dbReference type="InterPro" id="IPR019184">
    <property type="entry name" value="Uncharacterised_TM-17"/>
</dbReference>
<dbReference type="GO" id="GO:1905515">
    <property type="term" value="P:non-motile cilium assembly"/>
    <property type="evidence" value="ECO:0007669"/>
    <property type="project" value="TreeGrafter"/>
</dbReference>
<evidence type="ECO:0000313" key="7">
    <source>
        <dbReference type="Proteomes" id="UP000015102"/>
    </source>
</evidence>
<feature type="transmembrane region" description="Helical" evidence="5">
    <location>
        <begin position="20"/>
        <end position="41"/>
    </location>
</feature>
<evidence type="ECO:0000256" key="4">
    <source>
        <dbReference type="ARBA" id="ARBA00023136"/>
    </source>
</evidence>
<keyword evidence="4 5" id="KW-0472">Membrane</keyword>
<dbReference type="PANTHER" id="PTHR13531:SF0">
    <property type="entry name" value="GEO07735P1-RELATED"/>
    <property type="match status" value="1"/>
</dbReference>
<protein>
    <recommendedName>
        <fullName evidence="8">Transmembrane protein 216</fullName>
    </recommendedName>
</protein>
<keyword evidence="2 5" id="KW-0812">Transmembrane</keyword>
<proteinExistence type="predicted"/>
<evidence type="ECO:0000256" key="3">
    <source>
        <dbReference type="ARBA" id="ARBA00022989"/>
    </source>
</evidence>
<reference evidence="7" key="1">
    <citation type="submission" date="2013-02" db="EMBL/GenBank/DDBJ databases">
        <authorList>
            <person name="Hughes D."/>
        </authorList>
    </citation>
    <scope>NUCLEOTIDE SEQUENCE</scope>
    <source>
        <strain>Durham</strain>
        <strain evidence="7">NC isolate 2 -- Noor lab</strain>
    </source>
</reference>
<name>T1GN24_MEGSC</name>
<reference evidence="6" key="2">
    <citation type="submission" date="2015-06" db="UniProtKB">
        <authorList>
            <consortium name="EnsemblMetazoa"/>
        </authorList>
    </citation>
    <scope>IDENTIFICATION</scope>
</reference>
<feature type="transmembrane region" description="Helical" evidence="5">
    <location>
        <begin position="116"/>
        <end position="137"/>
    </location>
</feature>
<dbReference type="GO" id="GO:0016020">
    <property type="term" value="C:membrane"/>
    <property type="evidence" value="ECO:0007669"/>
    <property type="project" value="UniProtKB-SubCell"/>
</dbReference>
<feature type="transmembrane region" description="Helical" evidence="5">
    <location>
        <begin position="84"/>
        <end position="104"/>
    </location>
</feature>
<dbReference type="STRING" id="36166.T1GN24"/>
<evidence type="ECO:0000256" key="2">
    <source>
        <dbReference type="ARBA" id="ARBA00022692"/>
    </source>
</evidence>
<evidence type="ECO:0000256" key="1">
    <source>
        <dbReference type="ARBA" id="ARBA00004141"/>
    </source>
</evidence>
<dbReference type="EnsemblMetazoa" id="MESCA004963-RA">
    <property type="protein sequence ID" value="MESCA004963-PA"/>
    <property type="gene ID" value="MESCA004963"/>
</dbReference>
<dbReference type="GO" id="GO:0035869">
    <property type="term" value="C:ciliary transition zone"/>
    <property type="evidence" value="ECO:0007669"/>
    <property type="project" value="TreeGrafter"/>
</dbReference>
<evidence type="ECO:0000256" key="5">
    <source>
        <dbReference type="SAM" id="Phobius"/>
    </source>
</evidence>